<feature type="non-terminal residue" evidence="1">
    <location>
        <position position="85"/>
    </location>
</feature>
<reference evidence="1 2" key="1">
    <citation type="submission" date="2017-08" db="EMBL/GenBank/DDBJ databases">
        <title>Harnessing the power of phylogenomics to disentangle the directionality and signatures of interkingdom host jumping in the parasitic fungal genus Tolypocladium.</title>
        <authorList>
            <person name="Quandt C.A."/>
            <person name="Patterson W."/>
            <person name="Spatafora J.W."/>
        </authorList>
    </citation>
    <scope>NUCLEOTIDE SEQUENCE [LARGE SCALE GENOMIC DNA]</scope>
    <source>
        <strain evidence="1 2">CBS 113982</strain>
    </source>
</reference>
<gene>
    <name evidence="1" type="ORF">TCAP_07574</name>
</gene>
<keyword evidence="2" id="KW-1185">Reference proteome</keyword>
<feature type="non-terminal residue" evidence="1">
    <location>
        <position position="1"/>
    </location>
</feature>
<proteinExistence type="predicted"/>
<dbReference type="EMBL" id="NRSZ01001314">
    <property type="protein sequence ID" value="PNY18310.1"/>
    <property type="molecule type" value="Genomic_DNA"/>
</dbReference>
<evidence type="ECO:0000313" key="2">
    <source>
        <dbReference type="Proteomes" id="UP000236621"/>
    </source>
</evidence>
<accession>A0A2K3PSQ0</accession>
<comment type="caution">
    <text evidence="1">The sequence shown here is derived from an EMBL/GenBank/DDBJ whole genome shotgun (WGS) entry which is preliminary data.</text>
</comment>
<evidence type="ECO:0000313" key="1">
    <source>
        <dbReference type="EMBL" id="PNY18310.1"/>
    </source>
</evidence>
<name>A0A2K3PSQ0_9HYPO</name>
<protein>
    <submittedName>
        <fullName evidence="1">Uncharacterized protein</fullName>
    </submittedName>
</protein>
<dbReference type="AlphaFoldDB" id="A0A2K3PSQ0"/>
<sequence length="85" mass="9052">HTTPCEDPVVAGLAEYEYSYEVLRATSKPQQLGREASVGGADLDCSLPHPSSPFPGPIINVFASHIFHTAALISNSTAPNIVDFQ</sequence>
<dbReference type="Proteomes" id="UP000236621">
    <property type="component" value="Unassembled WGS sequence"/>
</dbReference>
<organism evidence="1 2">
    <name type="scientific">Tolypocladium capitatum</name>
    <dbReference type="NCBI Taxonomy" id="45235"/>
    <lineage>
        <taxon>Eukaryota</taxon>
        <taxon>Fungi</taxon>
        <taxon>Dikarya</taxon>
        <taxon>Ascomycota</taxon>
        <taxon>Pezizomycotina</taxon>
        <taxon>Sordariomycetes</taxon>
        <taxon>Hypocreomycetidae</taxon>
        <taxon>Hypocreales</taxon>
        <taxon>Ophiocordycipitaceae</taxon>
        <taxon>Tolypocladium</taxon>
    </lineage>
</organism>